<dbReference type="Pfam" id="PF00528">
    <property type="entry name" value="BPD_transp_1"/>
    <property type="match status" value="1"/>
</dbReference>
<dbReference type="Gene3D" id="1.10.3720.10">
    <property type="entry name" value="MetI-like"/>
    <property type="match status" value="1"/>
</dbReference>
<dbReference type="PROSITE" id="PS50928">
    <property type="entry name" value="ABC_TM1"/>
    <property type="match status" value="1"/>
</dbReference>
<dbReference type="InterPro" id="IPR035906">
    <property type="entry name" value="MetI-like_sf"/>
</dbReference>
<dbReference type="PANTHER" id="PTHR30193">
    <property type="entry name" value="ABC TRANSPORTER PERMEASE PROTEIN"/>
    <property type="match status" value="1"/>
</dbReference>
<feature type="transmembrane region" description="Helical" evidence="7">
    <location>
        <begin position="20"/>
        <end position="39"/>
    </location>
</feature>
<keyword evidence="3" id="KW-1003">Cell membrane</keyword>
<feature type="transmembrane region" description="Helical" evidence="7">
    <location>
        <begin position="164"/>
        <end position="187"/>
    </location>
</feature>
<feature type="transmembrane region" description="Helical" evidence="7">
    <location>
        <begin position="116"/>
        <end position="134"/>
    </location>
</feature>
<evidence type="ECO:0000313" key="9">
    <source>
        <dbReference type="EMBL" id="AZK46560.1"/>
    </source>
</evidence>
<dbReference type="GO" id="GO:0005886">
    <property type="term" value="C:plasma membrane"/>
    <property type="evidence" value="ECO:0007669"/>
    <property type="project" value="UniProtKB-SubCell"/>
</dbReference>
<protein>
    <submittedName>
        <fullName evidence="9">Sugar ABC transporter permease</fullName>
    </submittedName>
</protein>
<dbReference type="EMBL" id="CP034248">
    <property type="protein sequence ID" value="AZK46560.1"/>
    <property type="molecule type" value="Genomic_DNA"/>
</dbReference>
<dbReference type="PANTHER" id="PTHR30193:SF37">
    <property type="entry name" value="INNER MEMBRANE ABC TRANSPORTER PERMEASE PROTEIN YCJO"/>
    <property type="match status" value="1"/>
</dbReference>
<sequence>MTVKAQQAASGWKRQLKNEFSAIAFLAPFLIPLLVFYIWPLLRGAYISLHSWTILGMEKYVGFNNYTKILTNSDFYKYLWNSLYFVILVVPIIISLGLLLALLIHRKIPFQTMFRSIYFLPYVLSVSVISFIWLRMFDSKHGLVNVILEALGLSSVHWLTNPKAAWWSIVIATVWWTVGFVMVLFLAGLQEISQELYEAADIDGASSLHKFRFITLPGLSSVMKVQIFFQIIAGLKLFGQVQIMTNGGPGDTTNTIIRYIYVTGFKKDMFGLAAAQSTLFCIFMLLIAGVQYMVVNRKES</sequence>
<dbReference type="KEGG" id="plen:EIM92_10680"/>
<feature type="transmembrane region" description="Helical" evidence="7">
    <location>
        <begin position="83"/>
        <end position="104"/>
    </location>
</feature>
<proteinExistence type="inferred from homology"/>
<keyword evidence="4 7" id="KW-0812">Transmembrane</keyword>
<reference evidence="9 10" key="1">
    <citation type="submission" date="2018-11" db="EMBL/GenBank/DDBJ databases">
        <title>Genome sequencing of Paenibacillus lentus DSM25539(T).</title>
        <authorList>
            <person name="Kook J.-K."/>
            <person name="Park S.-N."/>
            <person name="Lim Y.K."/>
        </authorList>
    </citation>
    <scope>NUCLEOTIDE SEQUENCE [LARGE SCALE GENOMIC DNA]</scope>
    <source>
        <strain evidence="9 10">DSM 25539</strain>
    </source>
</reference>
<evidence type="ECO:0000256" key="3">
    <source>
        <dbReference type="ARBA" id="ARBA00022475"/>
    </source>
</evidence>
<evidence type="ECO:0000256" key="7">
    <source>
        <dbReference type="RuleBase" id="RU363032"/>
    </source>
</evidence>
<feature type="domain" description="ABC transmembrane type-1" evidence="8">
    <location>
        <begin position="79"/>
        <end position="291"/>
    </location>
</feature>
<evidence type="ECO:0000256" key="4">
    <source>
        <dbReference type="ARBA" id="ARBA00022692"/>
    </source>
</evidence>
<comment type="subcellular location">
    <subcellularLocation>
        <location evidence="1 7">Cell membrane</location>
        <topology evidence="1 7">Multi-pass membrane protein</topology>
    </subcellularLocation>
</comment>
<dbReference type="AlphaFoldDB" id="A0A3S8RUL9"/>
<evidence type="ECO:0000313" key="10">
    <source>
        <dbReference type="Proteomes" id="UP000273145"/>
    </source>
</evidence>
<dbReference type="CDD" id="cd06261">
    <property type="entry name" value="TM_PBP2"/>
    <property type="match status" value="1"/>
</dbReference>
<keyword evidence="10" id="KW-1185">Reference proteome</keyword>
<evidence type="ECO:0000256" key="5">
    <source>
        <dbReference type="ARBA" id="ARBA00022989"/>
    </source>
</evidence>
<dbReference type="SUPFAM" id="SSF161098">
    <property type="entry name" value="MetI-like"/>
    <property type="match status" value="1"/>
</dbReference>
<organism evidence="9 10">
    <name type="scientific">Paenibacillus lentus</name>
    <dbReference type="NCBI Taxonomy" id="1338368"/>
    <lineage>
        <taxon>Bacteria</taxon>
        <taxon>Bacillati</taxon>
        <taxon>Bacillota</taxon>
        <taxon>Bacilli</taxon>
        <taxon>Bacillales</taxon>
        <taxon>Paenibacillaceae</taxon>
        <taxon>Paenibacillus</taxon>
    </lineage>
</organism>
<name>A0A3S8RUL9_9BACL</name>
<gene>
    <name evidence="9" type="ORF">EIM92_10680</name>
</gene>
<evidence type="ECO:0000256" key="1">
    <source>
        <dbReference type="ARBA" id="ARBA00004651"/>
    </source>
</evidence>
<dbReference type="GO" id="GO:0055085">
    <property type="term" value="P:transmembrane transport"/>
    <property type="evidence" value="ECO:0007669"/>
    <property type="project" value="InterPro"/>
</dbReference>
<keyword evidence="6 7" id="KW-0472">Membrane</keyword>
<dbReference type="InterPro" id="IPR051393">
    <property type="entry name" value="ABC_transporter_permease"/>
</dbReference>
<evidence type="ECO:0000256" key="2">
    <source>
        <dbReference type="ARBA" id="ARBA00022448"/>
    </source>
</evidence>
<accession>A0A3S8RUL9</accession>
<keyword evidence="5 7" id="KW-1133">Transmembrane helix</keyword>
<evidence type="ECO:0000256" key="6">
    <source>
        <dbReference type="ARBA" id="ARBA00023136"/>
    </source>
</evidence>
<keyword evidence="2 7" id="KW-0813">Transport</keyword>
<dbReference type="OrthoDB" id="9787541at2"/>
<comment type="similarity">
    <text evidence="7">Belongs to the binding-protein-dependent transport system permease family.</text>
</comment>
<dbReference type="Proteomes" id="UP000273145">
    <property type="component" value="Chromosome"/>
</dbReference>
<dbReference type="InterPro" id="IPR000515">
    <property type="entry name" value="MetI-like"/>
</dbReference>
<feature type="transmembrane region" description="Helical" evidence="7">
    <location>
        <begin position="270"/>
        <end position="294"/>
    </location>
</feature>
<evidence type="ECO:0000259" key="8">
    <source>
        <dbReference type="PROSITE" id="PS50928"/>
    </source>
</evidence>